<evidence type="ECO:0000313" key="1">
    <source>
        <dbReference type="EMBL" id="KAK8867161.1"/>
    </source>
</evidence>
<evidence type="ECO:0008006" key="3">
    <source>
        <dbReference type="Google" id="ProtNLM"/>
    </source>
</evidence>
<evidence type="ECO:0000313" key="2">
    <source>
        <dbReference type="Proteomes" id="UP001470230"/>
    </source>
</evidence>
<organism evidence="1 2">
    <name type="scientific">Tritrichomonas musculus</name>
    <dbReference type="NCBI Taxonomy" id="1915356"/>
    <lineage>
        <taxon>Eukaryota</taxon>
        <taxon>Metamonada</taxon>
        <taxon>Parabasalia</taxon>
        <taxon>Tritrichomonadida</taxon>
        <taxon>Tritrichomonadidae</taxon>
        <taxon>Tritrichomonas</taxon>
    </lineage>
</organism>
<sequence length="737" mass="86931">MDFLQTEEFIIRPSNPLDLIQNGNRDVAKRRIEMIPFDRPNFEFISFIDFAKFTQNDYYVSKFLQCNDKSLRIDLFKRKLDSFRTSSENYYFQIEIGQNFKSINVFIKYHMSMFSFSDKESIPCLIFKSNHSQKIFDFQNLYDKPSEDSLLYQVANYYLKLSDKDCPQCITCFFQRLMNPRKTQIDLLFNNRSPRSILEVLDSCPGDIKITYQQKNPDVDKEIQTISIVFPWAVTALKSIHYLEVDGSFDGMKPYVYCVLQGVIFNESVPLAITIAPQECLELYKIFFDSIDEITQKGILWKEMFIISDMHQSIKSVCKSFGITHYFCHRHIIEHFGSSCALGLMVNKLLKCFSFINYINVADEVLRDLDKYEKERLKFGPISDDLKLKIEEVRIMASFEDCDVQSDYYYKNWALWIRREHHVGRCSNHNEALHSVINRTVNAAYGLPKKLTNLIDVVLKHFIYTKRYGKTIKRKIKQYIEVLQKNLNDPRYNILSNCLEYCECEEDKYNNLIYGAAIPCKHKLFSNAKMEIINIKNKLEKVPNNCHFNTFLAAVLSVNHLFSHINIDNASLYLKTLKVSLLEENFALDDTEILNFVTSIQHCFTFNTPKIQNFDLNWNIHSVNEGFSNKYIDFKQNQPIKWFKRIEIPDNIAITTEENQSEAKKKAKRSLYETIYELLTVYPTMSKSSIAYSICFDKYLEYLSFLKDEEIYIWLPAFKIECWKAADLIMKKKRFFK</sequence>
<dbReference type="EMBL" id="JAPFFF010000015">
    <property type="protein sequence ID" value="KAK8867161.1"/>
    <property type="molecule type" value="Genomic_DNA"/>
</dbReference>
<reference evidence="1 2" key="1">
    <citation type="submission" date="2024-04" db="EMBL/GenBank/DDBJ databases">
        <title>Tritrichomonas musculus Genome.</title>
        <authorList>
            <person name="Alves-Ferreira E."/>
            <person name="Grigg M."/>
            <person name="Lorenzi H."/>
            <person name="Galac M."/>
        </authorList>
    </citation>
    <scope>NUCLEOTIDE SEQUENCE [LARGE SCALE GENOMIC DNA]</scope>
    <source>
        <strain evidence="1 2">EAF2021</strain>
    </source>
</reference>
<proteinExistence type="predicted"/>
<comment type="caution">
    <text evidence="1">The sequence shown here is derived from an EMBL/GenBank/DDBJ whole genome shotgun (WGS) entry which is preliminary data.</text>
</comment>
<name>A0ABR2IS79_9EUKA</name>
<dbReference type="Proteomes" id="UP001470230">
    <property type="component" value="Unassembled WGS sequence"/>
</dbReference>
<accession>A0ABR2IS79</accession>
<keyword evidence="2" id="KW-1185">Reference proteome</keyword>
<protein>
    <recommendedName>
        <fullName evidence="3">MULE transposase domain-containing protein</fullName>
    </recommendedName>
</protein>
<gene>
    <name evidence="1" type="ORF">M9Y10_010137</name>
</gene>